<dbReference type="PANTHER" id="PTHR39340">
    <property type="entry name" value="SULFOFRUCTOSEPHOSPHATE ALDOLASE"/>
    <property type="match status" value="1"/>
</dbReference>
<reference evidence="3 4" key="1">
    <citation type="submission" date="2018-10" db="EMBL/GenBank/DDBJ databases">
        <authorList>
            <person name="Li J."/>
        </authorList>
    </citation>
    <scope>NUCLEOTIDE SEQUENCE [LARGE SCALE GENOMIC DNA]</scope>
    <source>
        <strain evidence="3 4">IF 016277</strain>
    </source>
</reference>
<dbReference type="AlphaFoldDB" id="A0A3L7A6Y3"/>
<proteinExistence type="inferred from homology"/>
<evidence type="ECO:0000313" key="3">
    <source>
        <dbReference type="EMBL" id="RLP75600.1"/>
    </source>
</evidence>
<protein>
    <submittedName>
        <fullName evidence="3">Aldolase</fullName>
    </submittedName>
</protein>
<dbReference type="InterPro" id="IPR050552">
    <property type="entry name" value="LacD_aldolase"/>
</dbReference>
<accession>A0A3L7A6Y3</accession>
<evidence type="ECO:0000256" key="2">
    <source>
        <dbReference type="ARBA" id="ARBA00023239"/>
    </source>
</evidence>
<dbReference type="RefSeq" id="WP_121648572.1">
    <property type="nucleotide sequence ID" value="NZ_RCUX01000006.1"/>
</dbReference>
<evidence type="ECO:0000256" key="1">
    <source>
        <dbReference type="ARBA" id="ARBA00008679"/>
    </source>
</evidence>
<organism evidence="3 4">
    <name type="scientific">Mycetocola tolaasinivorans</name>
    <dbReference type="NCBI Taxonomy" id="76635"/>
    <lineage>
        <taxon>Bacteria</taxon>
        <taxon>Bacillati</taxon>
        <taxon>Actinomycetota</taxon>
        <taxon>Actinomycetes</taxon>
        <taxon>Micrococcales</taxon>
        <taxon>Microbacteriaceae</taxon>
        <taxon>Mycetocola</taxon>
    </lineage>
</organism>
<sequence>MTDNQSATRTLLEPLESPSGGYTMLALDQRESLRRMFPAQADGTPVTDETLRGFKADAIELLSAHASGILLDRPFAVTTDRPENLASDRGLILAVDVLEQPAGRAVINTTLDSEATVDFIQHVGAVAIKLLVIWHPGRGIEERAALVRDFVDLAERAGVASLVEGIVRPDDDGDWPSHAERHEAIVAAARELSALGGSIYKGEVPGYVPGDVSAVRQESERVTAAVDGPWVVLSNGVALEDFADAVREACRGGARGFLAGRAIWSDTVSTPDPRVGLRDRSTRRLQELTDIVADAIGA</sequence>
<comment type="caution">
    <text evidence="3">The sequence shown here is derived from an EMBL/GenBank/DDBJ whole genome shotgun (WGS) entry which is preliminary data.</text>
</comment>
<dbReference type="Proteomes" id="UP000272503">
    <property type="component" value="Unassembled WGS sequence"/>
</dbReference>
<keyword evidence="4" id="KW-1185">Reference proteome</keyword>
<comment type="similarity">
    <text evidence="1">Belongs to the aldolase LacD family.</text>
</comment>
<gene>
    <name evidence="3" type="ORF">D9V32_08995</name>
</gene>
<dbReference type="SMART" id="SM01133">
    <property type="entry name" value="DeoC"/>
    <property type="match status" value="1"/>
</dbReference>
<dbReference type="GO" id="GO:0061595">
    <property type="term" value="F:6-deoxy-6-sulfofructose-1-phosphate aldolase activity"/>
    <property type="evidence" value="ECO:0007669"/>
    <property type="project" value="TreeGrafter"/>
</dbReference>
<evidence type="ECO:0000313" key="4">
    <source>
        <dbReference type="Proteomes" id="UP000272503"/>
    </source>
</evidence>
<keyword evidence="2" id="KW-0456">Lyase</keyword>
<dbReference type="PANTHER" id="PTHR39340:SF1">
    <property type="entry name" value="SULFOFRUCTOSEPHOSPHATE ALDOLASE"/>
    <property type="match status" value="1"/>
</dbReference>
<dbReference type="OrthoDB" id="9802970at2"/>
<dbReference type="SUPFAM" id="SSF51569">
    <property type="entry name" value="Aldolase"/>
    <property type="match status" value="1"/>
</dbReference>
<dbReference type="EMBL" id="RCUX01000006">
    <property type="protein sequence ID" value="RLP75600.1"/>
    <property type="molecule type" value="Genomic_DNA"/>
</dbReference>
<dbReference type="Gene3D" id="3.20.20.70">
    <property type="entry name" value="Aldolase class I"/>
    <property type="match status" value="1"/>
</dbReference>
<dbReference type="InterPro" id="IPR002915">
    <property type="entry name" value="DeoC/FbaB/LacD_aldolase"/>
</dbReference>
<name>A0A3L7A6Y3_9MICO</name>
<dbReference type="InterPro" id="IPR013785">
    <property type="entry name" value="Aldolase_TIM"/>
</dbReference>
<dbReference type="Pfam" id="PF01791">
    <property type="entry name" value="DeoC"/>
    <property type="match status" value="1"/>
</dbReference>
<dbReference type="GO" id="GO:1902777">
    <property type="term" value="P:6-sulfoquinovose(1-) catabolic process"/>
    <property type="evidence" value="ECO:0007669"/>
    <property type="project" value="TreeGrafter"/>
</dbReference>